<reference evidence="1" key="1">
    <citation type="submission" date="2021-12" db="EMBL/GenBank/DDBJ databases">
        <authorList>
            <person name="Rodrigo-Torres L."/>
            <person name="Arahal R. D."/>
            <person name="Lucena T."/>
        </authorList>
    </citation>
    <scope>NUCLEOTIDE SEQUENCE</scope>
    <source>
        <strain evidence="1">CECT 8858</strain>
    </source>
</reference>
<organism evidence="1 2">
    <name type="scientific">Emticicia aquatica</name>
    <dbReference type="NCBI Taxonomy" id="1681835"/>
    <lineage>
        <taxon>Bacteria</taxon>
        <taxon>Pseudomonadati</taxon>
        <taxon>Bacteroidota</taxon>
        <taxon>Cytophagia</taxon>
        <taxon>Cytophagales</taxon>
        <taxon>Leadbetterellaceae</taxon>
        <taxon>Emticicia</taxon>
    </lineage>
</organism>
<keyword evidence="2" id="KW-1185">Reference proteome</keyword>
<accession>A0ABN8EW75</accession>
<evidence type="ECO:0000313" key="1">
    <source>
        <dbReference type="EMBL" id="CAH0996201.1"/>
    </source>
</evidence>
<proteinExistence type="predicted"/>
<name>A0ABN8EW75_9BACT</name>
<sequence>MEILAQILQRLNEIEAKISAPKISNQEHLTPKEACQAIGISRTKYEQLKRDGYIKDYKLTSGGRKRYVKRSEISQLFPKDFVAA</sequence>
<dbReference type="EMBL" id="CAKLPY010000002">
    <property type="protein sequence ID" value="CAH0996201.1"/>
    <property type="molecule type" value="Genomic_DNA"/>
</dbReference>
<evidence type="ECO:0000313" key="2">
    <source>
        <dbReference type="Proteomes" id="UP000837932"/>
    </source>
</evidence>
<evidence type="ECO:0008006" key="3">
    <source>
        <dbReference type="Google" id="ProtNLM"/>
    </source>
</evidence>
<gene>
    <name evidence="1" type="ORF">EMA8858_02331</name>
</gene>
<comment type="caution">
    <text evidence="1">The sequence shown here is derived from an EMBL/GenBank/DDBJ whole genome shotgun (WGS) entry which is preliminary data.</text>
</comment>
<dbReference type="RefSeq" id="WP_238806767.1">
    <property type="nucleotide sequence ID" value="NZ_CAKLPY010000002.1"/>
</dbReference>
<protein>
    <recommendedName>
        <fullName evidence="3">DNA-binding protein</fullName>
    </recommendedName>
</protein>
<dbReference type="Proteomes" id="UP000837932">
    <property type="component" value="Unassembled WGS sequence"/>
</dbReference>